<evidence type="ECO:0000313" key="1">
    <source>
        <dbReference type="EMBL" id="MBB3936148.1"/>
    </source>
</evidence>
<reference evidence="1 2" key="1">
    <citation type="submission" date="2020-08" db="EMBL/GenBank/DDBJ databases">
        <title>Genomic Encyclopedia of Type Strains, Phase IV (KMG-IV): sequencing the most valuable type-strain genomes for metagenomic binning, comparative biology and taxonomic classification.</title>
        <authorList>
            <person name="Goeker M."/>
        </authorList>
    </citation>
    <scope>NUCLEOTIDE SEQUENCE [LARGE SCALE GENOMIC DNA]</scope>
    <source>
        <strain evidence="1 2">DSM 25024</strain>
    </source>
</reference>
<sequence length="129" mass="13504">MPHFIEPRHENTDAQTLARGLGWFSIALGLAELAKPRAIRDGTGAPASSGLVRAFGWREIGTGAAILASRRPVAMVWGRVAGDLADLAVLAPTLRHDNPHRTVGLGAFAMVAAITALDLCVALQGDETA</sequence>
<keyword evidence="2" id="KW-1185">Reference proteome</keyword>
<gene>
    <name evidence="1" type="ORF">GGR05_002298</name>
</gene>
<proteinExistence type="predicted"/>
<comment type="caution">
    <text evidence="1">The sequence shown here is derived from an EMBL/GenBank/DDBJ whole genome shotgun (WGS) entry which is preliminary data.</text>
</comment>
<evidence type="ECO:0008006" key="3">
    <source>
        <dbReference type="Google" id="ProtNLM"/>
    </source>
</evidence>
<name>A0A7W6BW14_9HYPH</name>
<evidence type="ECO:0000313" key="2">
    <source>
        <dbReference type="Proteomes" id="UP000531216"/>
    </source>
</evidence>
<accession>A0A7W6BW14</accession>
<dbReference type="OrthoDB" id="6166765at2"/>
<dbReference type="Proteomes" id="UP000531216">
    <property type="component" value="Unassembled WGS sequence"/>
</dbReference>
<organism evidence="1 2">
    <name type="scientific">Aureimonas phyllosphaerae</name>
    <dbReference type="NCBI Taxonomy" id="1166078"/>
    <lineage>
        <taxon>Bacteria</taxon>
        <taxon>Pseudomonadati</taxon>
        <taxon>Pseudomonadota</taxon>
        <taxon>Alphaproteobacteria</taxon>
        <taxon>Hyphomicrobiales</taxon>
        <taxon>Aurantimonadaceae</taxon>
        <taxon>Aureimonas</taxon>
    </lineage>
</organism>
<dbReference type="EMBL" id="JACIDO010000004">
    <property type="protein sequence ID" value="MBB3936148.1"/>
    <property type="molecule type" value="Genomic_DNA"/>
</dbReference>
<dbReference type="AlphaFoldDB" id="A0A7W6BW14"/>
<protein>
    <recommendedName>
        <fullName evidence="3">DUF4267 domain-containing protein</fullName>
    </recommendedName>
</protein>
<dbReference type="RefSeq" id="WP_090963275.1">
    <property type="nucleotide sequence ID" value="NZ_FOOA01000008.1"/>
</dbReference>